<protein>
    <submittedName>
        <fullName evidence="1">Uncharacterized protein</fullName>
    </submittedName>
</protein>
<dbReference type="EMBL" id="WUAV01000006">
    <property type="protein sequence ID" value="KAF1747694.1"/>
    <property type="molecule type" value="Genomic_DNA"/>
</dbReference>
<dbReference type="Proteomes" id="UP000483820">
    <property type="component" value="Chromosome X"/>
</dbReference>
<evidence type="ECO:0000313" key="2">
    <source>
        <dbReference type="Proteomes" id="UP000483820"/>
    </source>
</evidence>
<name>A0A6A5FZ27_CAERE</name>
<gene>
    <name evidence="1" type="ORF">GCK72_024160</name>
</gene>
<accession>A0A6A5FZ27</accession>
<proteinExistence type="predicted"/>
<dbReference type="KEGG" id="crq:GCK72_024160"/>
<dbReference type="AlphaFoldDB" id="A0A6A5FZ27"/>
<dbReference type="CTD" id="78777781"/>
<organism evidence="1 2">
    <name type="scientific">Caenorhabditis remanei</name>
    <name type="common">Caenorhabditis vulgaris</name>
    <dbReference type="NCBI Taxonomy" id="31234"/>
    <lineage>
        <taxon>Eukaryota</taxon>
        <taxon>Metazoa</taxon>
        <taxon>Ecdysozoa</taxon>
        <taxon>Nematoda</taxon>
        <taxon>Chromadorea</taxon>
        <taxon>Rhabditida</taxon>
        <taxon>Rhabditina</taxon>
        <taxon>Rhabditomorpha</taxon>
        <taxon>Rhabditoidea</taxon>
        <taxon>Rhabditidae</taxon>
        <taxon>Peloderinae</taxon>
        <taxon>Caenorhabditis</taxon>
    </lineage>
</organism>
<reference evidence="1 2" key="1">
    <citation type="submission" date="2019-12" db="EMBL/GenBank/DDBJ databases">
        <title>Chromosome-level assembly of the Caenorhabditis remanei genome.</title>
        <authorList>
            <person name="Teterina A.A."/>
            <person name="Willis J.H."/>
            <person name="Phillips P.C."/>
        </authorList>
    </citation>
    <scope>NUCLEOTIDE SEQUENCE [LARGE SCALE GENOMIC DNA]</scope>
    <source>
        <strain evidence="1 2">PX506</strain>
        <tissue evidence="1">Whole organism</tissue>
    </source>
</reference>
<sequence length="134" mass="16494">MWDNFSWAWWDLILHEDWWLENKLLWNLLLFLYWLFRWSRRLGPSNHTNGIDRFFRDISNWYLGIIESFEMVECSRDEWNTLSRKDPSSFDVKRLQTVWSTSLDMGVHMEVLDIISVETEVRHEQVWNGGWRSH</sequence>
<dbReference type="GeneID" id="78777781"/>
<evidence type="ECO:0000313" key="1">
    <source>
        <dbReference type="EMBL" id="KAF1747694.1"/>
    </source>
</evidence>
<comment type="caution">
    <text evidence="1">The sequence shown here is derived from an EMBL/GenBank/DDBJ whole genome shotgun (WGS) entry which is preliminary data.</text>
</comment>
<dbReference type="RefSeq" id="XP_053579315.1">
    <property type="nucleotide sequence ID" value="XM_053735749.1"/>
</dbReference>